<protein>
    <recommendedName>
        <fullName evidence="3">EcsC family protein</fullName>
    </recommendedName>
</protein>
<accession>A0A643FHW0</accession>
<reference evidence="1 2" key="1">
    <citation type="submission" date="2019-09" db="EMBL/GenBank/DDBJ databases">
        <title>Draft genome sequences of 48 bacterial type strains from the CCUG.</title>
        <authorList>
            <person name="Tunovic T."/>
            <person name="Pineiro-Iglesias B."/>
            <person name="Unosson C."/>
            <person name="Inganas E."/>
            <person name="Ohlen M."/>
            <person name="Cardew S."/>
            <person name="Jensie-Markopoulos S."/>
            <person name="Salva-Serra F."/>
            <person name="Jaen-Luchoro D."/>
            <person name="Karlsson R."/>
            <person name="Svensson-Stadler L."/>
            <person name="Chun J."/>
            <person name="Moore E."/>
        </authorList>
    </citation>
    <scope>NUCLEOTIDE SEQUENCE [LARGE SCALE GENOMIC DNA]</scope>
    <source>
        <strain evidence="1 2">CCUG 30977</strain>
    </source>
</reference>
<dbReference type="EMBL" id="VZPB01000007">
    <property type="protein sequence ID" value="KAB0584207.1"/>
    <property type="molecule type" value="Genomic_DNA"/>
</dbReference>
<dbReference type="Proteomes" id="UP000430120">
    <property type="component" value="Unassembled WGS sequence"/>
</dbReference>
<gene>
    <name evidence="1" type="ORF">F7Q92_04460</name>
</gene>
<dbReference type="RefSeq" id="WP_151122891.1">
    <property type="nucleotide sequence ID" value="NZ_CP088081.1"/>
</dbReference>
<organism evidence="1 2">
    <name type="scientific">Ideonella dechloratans</name>
    <dbReference type="NCBI Taxonomy" id="36863"/>
    <lineage>
        <taxon>Bacteria</taxon>
        <taxon>Pseudomonadati</taxon>
        <taxon>Pseudomonadota</taxon>
        <taxon>Betaproteobacteria</taxon>
        <taxon>Burkholderiales</taxon>
        <taxon>Sphaerotilaceae</taxon>
        <taxon>Ideonella</taxon>
    </lineage>
</organism>
<evidence type="ECO:0000313" key="2">
    <source>
        <dbReference type="Proteomes" id="UP000430120"/>
    </source>
</evidence>
<dbReference type="Pfam" id="PF12787">
    <property type="entry name" value="EcsC"/>
    <property type="match status" value="1"/>
</dbReference>
<comment type="caution">
    <text evidence="1">The sequence shown here is derived from an EMBL/GenBank/DDBJ whole genome shotgun (WGS) entry which is preliminary data.</text>
</comment>
<proteinExistence type="predicted"/>
<evidence type="ECO:0008006" key="3">
    <source>
        <dbReference type="Google" id="ProtNLM"/>
    </source>
</evidence>
<name>A0A643FHW0_IDEDE</name>
<dbReference type="OrthoDB" id="9810078at2"/>
<evidence type="ECO:0000313" key="1">
    <source>
        <dbReference type="EMBL" id="KAB0584207.1"/>
    </source>
</evidence>
<dbReference type="InterPro" id="IPR024787">
    <property type="entry name" value="EcsC"/>
</dbReference>
<keyword evidence="2" id="KW-1185">Reference proteome</keyword>
<sequence>MGEGSFSVSDKLADAILNLVAQVPPTREEASDAPRAAAGRVMRVASTKAALAAGGLALPTGPAGWLTILPELLAVWRIQAQMVSDIAALYGARHAPTREQMLYCLFRHAAAQAVRDVLARATDRWLVQEASGAVLRRAAQAIGLKLTQKVARRGASRWMPLVGAAGVGVYAWLDTRQVARTAISLFQGPAGETPAARQPS</sequence>
<dbReference type="AlphaFoldDB" id="A0A643FHW0"/>